<evidence type="ECO:0000313" key="3">
    <source>
        <dbReference type="Proteomes" id="UP000422764"/>
    </source>
</evidence>
<keyword evidence="1" id="KW-0812">Transmembrane</keyword>
<dbReference type="GO" id="GO:0030288">
    <property type="term" value="C:outer membrane-bounded periplasmic space"/>
    <property type="evidence" value="ECO:0007669"/>
    <property type="project" value="TreeGrafter"/>
</dbReference>
<accession>A0A6I6EWB2</accession>
<keyword evidence="3" id="KW-1185">Reference proteome</keyword>
<sequence>MITNELLKKRFKVVLIVEGILALVILYLFMFYQPNYTNIKVNSSEAFEKSIVTGNTTRIYGKNFYETAIAISQAAYPATFEDNKPNAVILVNGEEKNDGILSARLIDHPINGPILYAEKESIPKVTLDEIKRLNPKGIFADRKNQVILVGNIGDKVESQLNNEGIKFRHLIGNDPFELGRKIDDYLATLKGNHKDSVIIAPIEMSDYALSETAWSANTGDGFLFITKNSLPKSTEEALKSRHGKAYMYLLGNDKFISKDTKKELLKYGHLQKIPGGKDVYAQAVGFANYNDIGKNFGWWINKRFRRFGWGITEAGHNFIFVNPKDWHSAVASSTLTHKGNHGPILLVEKDSIPDSVKEYLEVVKPIDTYGQGQLYNHGWIIGTEDMISTKVQADLDNFLSYEEED</sequence>
<protein>
    <submittedName>
        <fullName evidence="2">Cell wall-binding repeat-containing protein</fullName>
    </submittedName>
</protein>
<proteinExistence type="predicted"/>
<dbReference type="Proteomes" id="UP000422764">
    <property type="component" value="Chromosome"/>
</dbReference>
<dbReference type="InterPro" id="IPR007253">
    <property type="entry name" value="Cell_wall-bd_2"/>
</dbReference>
<dbReference type="EMBL" id="CP046522">
    <property type="protein sequence ID" value="QGU96600.1"/>
    <property type="molecule type" value="Genomic_DNA"/>
</dbReference>
<gene>
    <name evidence="2" type="ORF">GOM49_17245</name>
</gene>
<dbReference type="PANTHER" id="PTHR30032">
    <property type="entry name" value="N-ACETYLMURAMOYL-L-ALANINE AMIDASE-RELATED"/>
    <property type="match status" value="1"/>
</dbReference>
<dbReference type="PANTHER" id="PTHR30032:SF4">
    <property type="entry name" value="AMIDASE ENHANCER"/>
    <property type="match status" value="1"/>
</dbReference>
<keyword evidence="1" id="KW-0472">Membrane</keyword>
<keyword evidence="1" id="KW-1133">Transmembrane helix</keyword>
<evidence type="ECO:0000313" key="2">
    <source>
        <dbReference type="EMBL" id="QGU96600.1"/>
    </source>
</evidence>
<name>A0A6I6EWB2_9CLOT</name>
<evidence type="ECO:0000256" key="1">
    <source>
        <dbReference type="SAM" id="Phobius"/>
    </source>
</evidence>
<feature type="transmembrane region" description="Helical" evidence="1">
    <location>
        <begin position="12"/>
        <end position="32"/>
    </location>
</feature>
<dbReference type="InterPro" id="IPR051922">
    <property type="entry name" value="Bact_Sporulation_Assoc"/>
</dbReference>
<dbReference type="Pfam" id="PF04122">
    <property type="entry name" value="CW_binding_2"/>
    <property type="match status" value="1"/>
</dbReference>
<organism evidence="2 3">
    <name type="scientific">Clostridium bovifaecis</name>
    <dbReference type="NCBI Taxonomy" id="2184719"/>
    <lineage>
        <taxon>Bacteria</taxon>
        <taxon>Bacillati</taxon>
        <taxon>Bacillota</taxon>
        <taxon>Clostridia</taxon>
        <taxon>Eubacteriales</taxon>
        <taxon>Clostridiaceae</taxon>
        <taxon>Clostridium</taxon>
    </lineage>
</organism>
<dbReference type="AlphaFoldDB" id="A0A6I6EWB2"/>
<reference evidence="2 3" key="1">
    <citation type="submission" date="2019-12" db="EMBL/GenBank/DDBJ databases">
        <title>Genome sequenceing of Clostridium bovifaecis.</title>
        <authorList>
            <person name="Yao Y."/>
        </authorList>
    </citation>
    <scope>NUCLEOTIDE SEQUENCE [LARGE SCALE GENOMIC DNA]</scope>
    <source>
        <strain evidence="2 3">BXX</strain>
    </source>
</reference>